<organism evidence="1 2">
    <name type="scientific">Prunus mume</name>
    <name type="common">Japanese apricot</name>
    <name type="synonym">Armeniaca mume</name>
    <dbReference type="NCBI Taxonomy" id="102107"/>
    <lineage>
        <taxon>Eukaryota</taxon>
        <taxon>Viridiplantae</taxon>
        <taxon>Streptophyta</taxon>
        <taxon>Embryophyta</taxon>
        <taxon>Tracheophyta</taxon>
        <taxon>Spermatophyta</taxon>
        <taxon>Magnoliopsida</taxon>
        <taxon>eudicotyledons</taxon>
        <taxon>Gunneridae</taxon>
        <taxon>Pentapetalae</taxon>
        <taxon>rosids</taxon>
        <taxon>fabids</taxon>
        <taxon>Rosales</taxon>
        <taxon>Rosaceae</taxon>
        <taxon>Amygdaloideae</taxon>
        <taxon>Amygdaleae</taxon>
        <taxon>Prunus</taxon>
    </lineage>
</organism>
<gene>
    <name evidence="2" type="primary">LOC103339988</name>
</gene>
<dbReference type="GeneID" id="103339988"/>
<reference evidence="1" key="1">
    <citation type="journal article" date="2012" name="Nat. Commun.">
        <title>The genome of Prunus mume.</title>
        <authorList>
            <person name="Zhang Q."/>
            <person name="Chen W."/>
            <person name="Sun L."/>
            <person name="Zhao F."/>
            <person name="Huang B."/>
            <person name="Yang W."/>
            <person name="Tao Y."/>
            <person name="Wang J."/>
            <person name="Yuan Z."/>
            <person name="Fan G."/>
            <person name="Xing Z."/>
            <person name="Han C."/>
            <person name="Pan H."/>
            <person name="Zhong X."/>
            <person name="Shi W."/>
            <person name="Liang X."/>
            <person name="Du D."/>
            <person name="Sun F."/>
            <person name="Xu Z."/>
            <person name="Hao R."/>
            <person name="Lv T."/>
            <person name="Lv Y."/>
            <person name="Zheng Z."/>
            <person name="Sun M."/>
            <person name="Luo L."/>
            <person name="Cai M."/>
            <person name="Gao Y."/>
            <person name="Wang J."/>
            <person name="Yin Y."/>
            <person name="Xu X."/>
            <person name="Cheng T."/>
            <person name="Wang J."/>
        </authorList>
    </citation>
    <scope>NUCLEOTIDE SEQUENCE [LARGE SCALE GENOMIC DNA]</scope>
</reference>
<dbReference type="Proteomes" id="UP000694861">
    <property type="component" value="Linkage group LG8"/>
</dbReference>
<dbReference type="Gene3D" id="2.60.40.150">
    <property type="entry name" value="C2 domain"/>
    <property type="match status" value="1"/>
</dbReference>
<dbReference type="InterPro" id="IPR014756">
    <property type="entry name" value="Ig_E-set"/>
</dbReference>
<dbReference type="SUPFAM" id="SSF81296">
    <property type="entry name" value="E set domains"/>
    <property type="match status" value="1"/>
</dbReference>
<accession>A0ABM1LWS2</accession>
<dbReference type="InterPro" id="IPR035892">
    <property type="entry name" value="C2_domain_sf"/>
</dbReference>
<dbReference type="RefSeq" id="XP_016651849.1">
    <property type="nucleotide sequence ID" value="XM_016796363.1"/>
</dbReference>
<sequence>MTGQLFDWAGQNKSGAFTPLFPKVKNEAWWLVLANTSTWELYALIRVSFSDHLVTHMELPSVPKTLQIVIYGSSKSTLFHNLLNCSNQRKISYQSDTLDLRCIYSNIFTKYNCPAILLNIYLLLDVFE</sequence>
<keyword evidence="1" id="KW-1185">Reference proteome</keyword>
<protein>
    <submittedName>
        <fullName evidence="2">Uncharacterized protein LOC103339988</fullName>
    </submittedName>
</protein>
<evidence type="ECO:0000313" key="2">
    <source>
        <dbReference type="RefSeq" id="XP_016651849.1"/>
    </source>
</evidence>
<evidence type="ECO:0000313" key="1">
    <source>
        <dbReference type="Proteomes" id="UP000694861"/>
    </source>
</evidence>
<proteinExistence type="predicted"/>
<name>A0ABM1LWS2_PRUMU</name>
<reference evidence="2" key="2">
    <citation type="submission" date="2025-08" db="UniProtKB">
        <authorList>
            <consortium name="RefSeq"/>
        </authorList>
    </citation>
    <scope>IDENTIFICATION</scope>
</reference>